<gene>
    <name evidence="1" type="ORF">CEE69_09200</name>
</gene>
<name>A0A2G1W9T2_9BACT</name>
<sequence>MKSDFQLFAFTKPGGGIANQRSWAKICGPRLIPDTLSNVFCDDLNPLIVVESSIHNLHRSIQNLVDLRIRPI</sequence>
<organism evidence="1 2">
    <name type="scientific">Rhodopirellula bahusiensis</name>
    <dbReference type="NCBI Taxonomy" id="2014065"/>
    <lineage>
        <taxon>Bacteria</taxon>
        <taxon>Pseudomonadati</taxon>
        <taxon>Planctomycetota</taxon>
        <taxon>Planctomycetia</taxon>
        <taxon>Pirellulales</taxon>
        <taxon>Pirellulaceae</taxon>
        <taxon>Rhodopirellula</taxon>
    </lineage>
</organism>
<dbReference type="AlphaFoldDB" id="A0A2G1W9T2"/>
<dbReference type="EMBL" id="NIZW01000006">
    <property type="protein sequence ID" value="PHQ35761.1"/>
    <property type="molecule type" value="Genomic_DNA"/>
</dbReference>
<reference evidence="1 2" key="1">
    <citation type="submission" date="2017-06" db="EMBL/GenBank/DDBJ databases">
        <title>Description of Rhodopirellula bahusiensis sp. nov.</title>
        <authorList>
            <person name="Kizina J."/>
            <person name="Harder J."/>
        </authorList>
    </citation>
    <scope>NUCLEOTIDE SEQUENCE [LARGE SCALE GENOMIC DNA]</scope>
    <source>
        <strain evidence="1 2">SWK21</strain>
    </source>
</reference>
<evidence type="ECO:0000313" key="2">
    <source>
        <dbReference type="Proteomes" id="UP000225740"/>
    </source>
</evidence>
<proteinExistence type="predicted"/>
<dbReference type="Proteomes" id="UP000225740">
    <property type="component" value="Unassembled WGS sequence"/>
</dbReference>
<accession>A0A2G1W9T2</accession>
<comment type="caution">
    <text evidence="1">The sequence shown here is derived from an EMBL/GenBank/DDBJ whole genome shotgun (WGS) entry which is preliminary data.</text>
</comment>
<protein>
    <submittedName>
        <fullName evidence="1">Uncharacterized protein</fullName>
    </submittedName>
</protein>
<evidence type="ECO:0000313" key="1">
    <source>
        <dbReference type="EMBL" id="PHQ35761.1"/>
    </source>
</evidence>
<keyword evidence="2" id="KW-1185">Reference proteome</keyword>